<gene>
    <name evidence="1" type="ORF">PVAP13_4KG304100</name>
</gene>
<accession>A0A8T0TRP7</accession>
<dbReference type="EMBL" id="CM029043">
    <property type="protein sequence ID" value="KAG2612737.1"/>
    <property type="molecule type" value="Genomic_DNA"/>
</dbReference>
<dbReference type="Proteomes" id="UP000823388">
    <property type="component" value="Chromosome 4K"/>
</dbReference>
<comment type="caution">
    <text evidence="1">The sequence shown here is derived from an EMBL/GenBank/DDBJ whole genome shotgun (WGS) entry which is preliminary data.</text>
</comment>
<evidence type="ECO:0000313" key="1">
    <source>
        <dbReference type="EMBL" id="KAG2612737.1"/>
    </source>
</evidence>
<keyword evidence="2" id="KW-1185">Reference proteome</keyword>
<protein>
    <submittedName>
        <fullName evidence="1">Uncharacterized protein</fullName>
    </submittedName>
</protein>
<organism evidence="1 2">
    <name type="scientific">Panicum virgatum</name>
    <name type="common">Blackwell switchgrass</name>
    <dbReference type="NCBI Taxonomy" id="38727"/>
    <lineage>
        <taxon>Eukaryota</taxon>
        <taxon>Viridiplantae</taxon>
        <taxon>Streptophyta</taxon>
        <taxon>Embryophyta</taxon>
        <taxon>Tracheophyta</taxon>
        <taxon>Spermatophyta</taxon>
        <taxon>Magnoliopsida</taxon>
        <taxon>Liliopsida</taxon>
        <taxon>Poales</taxon>
        <taxon>Poaceae</taxon>
        <taxon>PACMAD clade</taxon>
        <taxon>Panicoideae</taxon>
        <taxon>Panicodae</taxon>
        <taxon>Paniceae</taxon>
        <taxon>Panicinae</taxon>
        <taxon>Panicum</taxon>
        <taxon>Panicum sect. Hiantes</taxon>
    </lineage>
</organism>
<dbReference type="AlphaFoldDB" id="A0A8T0TRP7"/>
<reference evidence="1" key="1">
    <citation type="submission" date="2020-05" db="EMBL/GenBank/DDBJ databases">
        <title>WGS assembly of Panicum virgatum.</title>
        <authorList>
            <person name="Lovell J.T."/>
            <person name="Jenkins J."/>
            <person name="Shu S."/>
            <person name="Juenger T.E."/>
            <person name="Schmutz J."/>
        </authorList>
    </citation>
    <scope>NUCLEOTIDE SEQUENCE</scope>
    <source>
        <strain evidence="1">AP13</strain>
    </source>
</reference>
<evidence type="ECO:0000313" key="2">
    <source>
        <dbReference type="Proteomes" id="UP000823388"/>
    </source>
</evidence>
<name>A0A8T0TRP7_PANVG</name>
<sequence>MRFLSPCSSSAAVASVSVWSPSVVTSGVVSVADKIGYATSTLCAGGVDAILLPSLGSFYLELVSSGSGVQFPFLGSLFSADWGFLLRRQASDPLHRDEATAVGLPPECCTPERSVVQVHAMFGVSLIAIQNFEVSSSAWVSALSFFFGAFLFHSVARQSTERQLQPAATKMILWTSNGCQCNFLFFRRSLGMRGLDVKVMY</sequence>
<proteinExistence type="predicted"/>